<dbReference type="Pfam" id="PF03031">
    <property type="entry name" value="NIF"/>
    <property type="match status" value="2"/>
</dbReference>
<evidence type="ECO:0000313" key="3">
    <source>
        <dbReference type="EMBL" id="KAI7746456.1"/>
    </source>
</evidence>
<dbReference type="FunFam" id="3.40.50.1000:FF:000257">
    <property type="entry name" value="Haloacid dehalogenase-like hydrolase (HAD) superfamily protein"/>
    <property type="match status" value="1"/>
</dbReference>
<evidence type="ECO:0000313" key="4">
    <source>
        <dbReference type="Proteomes" id="UP001206925"/>
    </source>
</evidence>
<protein>
    <recommendedName>
        <fullName evidence="2">FCP1 homology domain-containing protein</fullName>
    </recommendedName>
</protein>
<dbReference type="InterPro" id="IPR036412">
    <property type="entry name" value="HAD-like_sf"/>
</dbReference>
<dbReference type="Gene3D" id="3.40.50.1000">
    <property type="entry name" value="HAD superfamily/HAD-like"/>
    <property type="match status" value="2"/>
</dbReference>
<name>A0AAD5GN95_AMBAR</name>
<dbReference type="SUPFAM" id="SSF56784">
    <property type="entry name" value="HAD-like"/>
    <property type="match status" value="2"/>
</dbReference>
<comment type="caution">
    <text evidence="3">The sequence shown here is derived from an EMBL/GenBank/DDBJ whole genome shotgun (WGS) entry which is preliminary data.</text>
</comment>
<gene>
    <name evidence="3" type="ORF">M8C21_022549</name>
</gene>
<feature type="non-terminal residue" evidence="3">
    <location>
        <position position="1"/>
    </location>
</feature>
<evidence type="ECO:0000256" key="1">
    <source>
        <dbReference type="SAM" id="MobiDB-lite"/>
    </source>
</evidence>
<accession>A0AAD5GN95</accession>
<dbReference type="SMART" id="SM00577">
    <property type="entry name" value="CPDc"/>
    <property type="match status" value="2"/>
</dbReference>
<dbReference type="InterPro" id="IPR050365">
    <property type="entry name" value="TIM50"/>
</dbReference>
<organism evidence="3 4">
    <name type="scientific">Ambrosia artemisiifolia</name>
    <name type="common">Common ragweed</name>
    <dbReference type="NCBI Taxonomy" id="4212"/>
    <lineage>
        <taxon>Eukaryota</taxon>
        <taxon>Viridiplantae</taxon>
        <taxon>Streptophyta</taxon>
        <taxon>Embryophyta</taxon>
        <taxon>Tracheophyta</taxon>
        <taxon>Spermatophyta</taxon>
        <taxon>Magnoliopsida</taxon>
        <taxon>eudicotyledons</taxon>
        <taxon>Gunneridae</taxon>
        <taxon>Pentapetalae</taxon>
        <taxon>asterids</taxon>
        <taxon>campanulids</taxon>
        <taxon>Asterales</taxon>
        <taxon>Asteraceae</taxon>
        <taxon>Asteroideae</taxon>
        <taxon>Heliantheae alliance</taxon>
        <taxon>Heliantheae</taxon>
        <taxon>Ambrosia</taxon>
    </lineage>
</organism>
<dbReference type="Proteomes" id="UP001206925">
    <property type="component" value="Unassembled WGS sequence"/>
</dbReference>
<reference evidence="3" key="1">
    <citation type="submission" date="2022-06" db="EMBL/GenBank/DDBJ databases">
        <title>Uncovering the hologenomic basis of an extraordinary plant invasion.</title>
        <authorList>
            <person name="Bieker V.C."/>
            <person name="Martin M.D."/>
            <person name="Gilbert T."/>
            <person name="Hodgins K."/>
            <person name="Battlay P."/>
            <person name="Petersen B."/>
            <person name="Wilson J."/>
        </authorList>
    </citation>
    <scope>NUCLEOTIDE SEQUENCE</scope>
    <source>
        <strain evidence="3">AA19_3_7</strain>
        <tissue evidence="3">Leaf</tissue>
    </source>
</reference>
<evidence type="ECO:0000259" key="2">
    <source>
        <dbReference type="PROSITE" id="PS50969"/>
    </source>
</evidence>
<dbReference type="InterPro" id="IPR004274">
    <property type="entry name" value="FCP1_dom"/>
</dbReference>
<dbReference type="EMBL" id="JAMZMK010006974">
    <property type="protein sequence ID" value="KAI7746456.1"/>
    <property type="molecule type" value="Genomic_DNA"/>
</dbReference>
<sequence>GMEYEYTSPKRRKISHTSDPFNDQFALQKQTNNNNIVIQGSTSGDNMIVGSFRKKLLVLDVNGLLVDIVADPDEAHKPDTVISSKAVFKRPFCDDFLKFCFQRFNVGVWTSRTRNNMDRLLQFLMRDWDTQRQFLFCWDQSHCTDTGFSTIENTSKPLFLKELKKLWEKQDPNLPWHRGAYDESNTLLLDNSPYKALRNPPHTAIFPYTYSYRNAHDNDLGPNGDLRNYLETLAASDSVQKFIEQNPFGQQPITHDNESWNFYQKIICSTQPGAGPSRSTKKLIVIDIGGLLADVIITRAETMLGSKAVVKKRPYCDEFLKFCFQTFNVGVWTSVSRSNTVHALNHLLRDTQHKLLFCWDLAHCTDTGFQTVENTEKTLLLKELRKLWEKEDPNLPWEIGEYDESNTLLVDTKSHRALVNPQDTAIFPYPYRHRLTKDDSLRELRVYLESLAATENVQKFVSENPFGQRPIREKNLSWGFYQKVIRAFSHKCKAGDSVDVQCKDSSEPKSDTAIPSVTKTLSEPKTNSATALAAAAYTLEEQETGTTTALVAPTILEPKPGSSTTPTLLEPKPNSAATSATHTLVEPETGAATAFVDQTLLEPDIDTTALAAQTSLEQEAVTTVLTAPTLLELEIGTTTALVGQTLSEAGIGIKAVAAQTSLESETMTTTMFTPPTLLKPEVGAANSTSKMVCLHFRTILKSIVIVFCKTLKSLAVAVMKDTLNPIYQRNPSLSRDLGGMKETDGRHYYLILENLEKDLCSLSMMNFIQEQTLITAQACVFPSLLSETYARGAILVDSKTDLQSLNEFIENPNHLIVSLSGRPWVIAEDRLTRTGIFNPTNLHSLRPKYENFGTKKDLKVVGLGTEAYTTAKRLKDLYVEFRKHCNGLMQRLAIEEKKQDIS</sequence>
<feature type="domain" description="FCP1 homology" evidence="2">
    <location>
        <begin position="50"/>
        <end position="233"/>
    </location>
</feature>
<keyword evidence="4" id="KW-1185">Reference proteome</keyword>
<feature type="region of interest" description="Disordered" evidence="1">
    <location>
        <begin position="556"/>
        <end position="575"/>
    </location>
</feature>
<dbReference type="AlphaFoldDB" id="A0AAD5GN95"/>
<feature type="domain" description="FCP1 homology" evidence="2">
    <location>
        <begin position="277"/>
        <end position="451"/>
    </location>
</feature>
<dbReference type="PROSITE" id="PS50969">
    <property type="entry name" value="FCP1"/>
    <property type="match status" value="2"/>
</dbReference>
<dbReference type="InterPro" id="IPR023214">
    <property type="entry name" value="HAD_sf"/>
</dbReference>
<dbReference type="PANTHER" id="PTHR12210">
    <property type="entry name" value="DULLARD PROTEIN PHOSPHATASE"/>
    <property type="match status" value="1"/>
</dbReference>
<proteinExistence type="predicted"/>